<feature type="chain" id="PRO_5017386140" evidence="1">
    <location>
        <begin position="26"/>
        <end position="185"/>
    </location>
</feature>
<comment type="caution">
    <text evidence="2">The sequence shown here is derived from an EMBL/GenBank/DDBJ whole genome shotgun (WGS) entry which is preliminary data.</text>
</comment>
<dbReference type="OrthoDB" id="7561968at2"/>
<protein>
    <submittedName>
        <fullName evidence="2">Uncharacterized protein</fullName>
    </submittedName>
</protein>
<dbReference type="EMBL" id="QXDC01000003">
    <property type="protein sequence ID" value="RIA43973.1"/>
    <property type="molecule type" value="Genomic_DNA"/>
</dbReference>
<dbReference type="Gene3D" id="2.60.120.260">
    <property type="entry name" value="Galactose-binding domain-like"/>
    <property type="match status" value="1"/>
</dbReference>
<evidence type="ECO:0000256" key="1">
    <source>
        <dbReference type="SAM" id="SignalP"/>
    </source>
</evidence>
<gene>
    <name evidence="2" type="ORF">DFR49_2207</name>
</gene>
<dbReference type="Proteomes" id="UP000266568">
    <property type="component" value="Unassembled WGS sequence"/>
</dbReference>
<accession>A0A397P6R3</accession>
<name>A0A397P6R3_9SPHN</name>
<dbReference type="AlphaFoldDB" id="A0A397P6R3"/>
<sequence length="185" mass="19512">MNITLVMLAAPIALIAAALPAQDQAGDIADKIINNPNPQAFQVFNAPEPARVVADKTVQGGHALRVKIPGADAKAWTISLSDPIEKPVKKGDKLVLAFYARATKSEAADGGAHLPNNGVQLAREPYTGIFGGPVDITPEWKMYDLQGVADRDYAAGELSVSMHLASGKQTLEFGPIFVLDLGPTS</sequence>
<keyword evidence="1" id="KW-0732">Signal</keyword>
<feature type="signal peptide" evidence="1">
    <location>
        <begin position="1"/>
        <end position="25"/>
    </location>
</feature>
<keyword evidence="3" id="KW-1185">Reference proteome</keyword>
<dbReference type="RefSeq" id="WP_119035751.1">
    <property type="nucleotide sequence ID" value="NZ_QXDC01000003.1"/>
</dbReference>
<proteinExistence type="predicted"/>
<evidence type="ECO:0000313" key="2">
    <source>
        <dbReference type="EMBL" id="RIA43973.1"/>
    </source>
</evidence>
<dbReference type="SUPFAM" id="SSF49785">
    <property type="entry name" value="Galactose-binding domain-like"/>
    <property type="match status" value="1"/>
</dbReference>
<evidence type="ECO:0000313" key="3">
    <source>
        <dbReference type="Proteomes" id="UP000266568"/>
    </source>
</evidence>
<reference evidence="2 3" key="1">
    <citation type="submission" date="2018-08" db="EMBL/GenBank/DDBJ databases">
        <title>Genomic Encyclopedia of Type Strains, Phase IV (KMG-IV): sequencing the most valuable type-strain genomes for metagenomic binning, comparative biology and taxonomic classification.</title>
        <authorList>
            <person name="Goeker M."/>
        </authorList>
    </citation>
    <scope>NUCLEOTIDE SEQUENCE [LARGE SCALE GENOMIC DNA]</scope>
    <source>
        <strain evidence="2 3">DSM 25527</strain>
    </source>
</reference>
<dbReference type="InterPro" id="IPR008979">
    <property type="entry name" value="Galactose-bd-like_sf"/>
</dbReference>
<organism evidence="2 3">
    <name type="scientific">Hephaestia caeni</name>
    <dbReference type="NCBI Taxonomy" id="645617"/>
    <lineage>
        <taxon>Bacteria</taxon>
        <taxon>Pseudomonadati</taxon>
        <taxon>Pseudomonadota</taxon>
        <taxon>Alphaproteobacteria</taxon>
        <taxon>Sphingomonadales</taxon>
        <taxon>Sphingomonadaceae</taxon>
        <taxon>Hephaestia</taxon>
    </lineage>
</organism>